<dbReference type="EMBL" id="JAVFKY010000002">
    <property type="protein sequence ID" value="KAK5580801.1"/>
    <property type="molecule type" value="Genomic_DNA"/>
</dbReference>
<protein>
    <submittedName>
        <fullName evidence="2">Uncharacterized protein</fullName>
    </submittedName>
</protein>
<feature type="region of interest" description="Disordered" evidence="1">
    <location>
        <begin position="1"/>
        <end position="27"/>
    </location>
</feature>
<dbReference type="InterPro" id="IPR019410">
    <property type="entry name" value="Methyltransf_16"/>
</dbReference>
<feature type="compositionally biased region" description="Low complexity" evidence="1">
    <location>
        <begin position="9"/>
        <end position="23"/>
    </location>
</feature>
<accession>A0AAN7YUN7</accession>
<dbReference type="GO" id="GO:0005634">
    <property type="term" value="C:nucleus"/>
    <property type="evidence" value="ECO:0007669"/>
    <property type="project" value="TreeGrafter"/>
</dbReference>
<keyword evidence="3" id="KW-1185">Reference proteome</keyword>
<sequence length="269" mass="30815">MLKDDKNDIGQQHHQQQQQQSNNDDNDDINVGDLFLNKSYVKKTIEYFGVDVKLNVLDSAATDFDLTGQVIWPSAQVLTQYIIKNQEEYKNKKILEVGSGVGVCGLFLARLGQPCTLSDNNEIVLDLLRLNVEESTADGYKCDCMKLDWGNQDDMDKCLLKSKEDYCDNGGFDMIIGSDIVYWKIGIIPLFKTVSHLLKFNDDSRFIICYQSRSTQTDNYLLEQATLHGFQYEFKPIDTFLDRSLLTFKEESSISIINLIIFKRIKINS</sequence>
<dbReference type="PANTHER" id="PTHR14614:SF151">
    <property type="match status" value="1"/>
</dbReference>
<reference evidence="2 3" key="1">
    <citation type="submission" date="2023-11" db="EMBL/GenBank/DDBJ databases">
        <title>Dfirmibasis_genome.</title>
        <authorList>
            <person name="Edelbroek B."/>
            <person name="Kjellin J."/>
            <person name="Jerlstrom-Hultqvist J."/>
            <person name="Soderbom F."/>
        </authorList>
    </citation>
    <scope>NUCLEOTIDE SEQUENCE [LARGE SCALE GENOMIC DNA]</scope>
    <source>
        <strain evidence="2 3">TNS-C-14</strain>
    </source>
</reference>
<evidence type="ECO:0000256" key="1">
    <source>
        <dbReference type="SAM" id="MobiDB-lite"/>
    </source>
</evidence>
<comment type="caution">
    <text evidence="2">The sequence shown here is derived from an EMBL/GenBank/DDBJ whole genome shotgun (WGS) entry which is preliminary data.</text>
</comment>
<organism evidence="2 3">
    <name type="scientific">Dictyostelium firmibasis</name>
    <dbReference type="NCBI Taxonomy" id="79012"/>
    <lineage>
        <taxon>Eukaryota</taxon>
        <taxon>Amoebozoa</taxon>
        <taxon>Evosea</taxon>
        <taxon>Eumycetozoa</taxon>
        <taxon>Dictyostelia</taxon>
        <taxon>Dictyosteliales</taxon>
        <taxon>Dictyosteliaceae</taxon>
        <taxon>Dictyostelium</taxon>
    </lineage>
</organism>
<name>A0AAN7YUN7_9MYCE</name>
<dbReference type="GO" id="GO:0005737">
    <property type="term" value="C:cytoplasm"/>
    <property type="evidence" value="ECO:0007669"/>
    <property type="project" value="TreeGrafter"/>
</dbReference>
<proteinExistence type="predicted"/>
<gene>
    <name evidence="2" type="ORF">RB653_000825</name>
</gene>
<dbReference type="Gene3D" id="3.40.50.150">
    <property type="entry name" value="Vaccinia Virus protein VP39"/>
    <property type="match status" value="1"/>
</dbReference>
<dbReference type="Pfam" id="PF10294">
    <property type="entry name" value="Methyltransf_16"/>
    <property type="match status" value="1"/>
</dbReference>
<dbReference type="AlphaFoldDB" id="A0AAN7YUN7"/>
<dbReference type="InterPro" id="IPR029063">
    <property type="entry name" value="SAM-dependent_MTases_sf"/>
</dbReference>
<dbReference type="PANTHER" id="PTHR14614">
    <property type="entry name" value="HEPATOCELLULAR CARCINOMA-ASSOCIATED ANTIGEN"/>
    <property type="match status" value="1"/>
</dbReference>
<evidence type="ECO:0000313" key="3">
    <source>
        <dbReference type="Proteomes" id="UP001344447"/>
    </source>
</evidence>
<dbReference type="Proteomes" id="UP001344447">
    <property type="component" value="Unassembled WGS sequence"/>
</dbReference>
<dbReference type="SUPFAM" id="SSF53335">
    <property type="entry name" value="S-adenosyl-L-methionine-dependent methyltransferases"/>
    <property type="match status" value="1"/>
</dbReference>
<evidence type="ECO:0000313" key="2">
    <source>
        <dbReference type="EMBL" id="KAK5580801.1"/>
    </source>
</evidence>